<dbReference type="Pfam" id="PF07690">
    <property type="entry name" value="MFS_1"/>
    <property type="match status" value="1"/>
</dbReference>
<feature type="transmembrane region" description="Helical" evidence="7">
    <location>
        <begin position="268"/>
        <end position="288"/>
    </location>
</feature>
<name>Q98KD8_RHILO</name>
<feature type="transmembrane region" description="Helical" evidence="7">
    <location>
        <begin position="358"/>
        <end position="382"/>
    </location>
</feature>
<dbReference type="InterPro" id="IPR050171">
    <property type="entry name" value="MFS_Transporters"/>
</dbReference>
<gene>
    <name evidence="9" type="ordered locus">mll1522</name>
</gene>
<feature type="transmembrane region" description="Helical" evidence="7">
    <location>
        <begin position="295"/>
        <end position="314"/>
    </location>
</feature>
<dbReference type="InterPro" id="IPR011701">
    <property type="entry name" value="MFS"/>
</dbReference>
<feature type="transmembrane region" description="Helical" evidence="7">
    <location>
        <begin position="95"/>
        <end position="112"/>
    </location>
</feature>
<accession>Q98KD8</accession>
<dbReference type="GO" id="GO:0022857">
    <property type="term" value="F:transmembrane transporter activity"/>
    <property type="evidence" value="ECO:0007669"/>
    <property type="project" value="InterPro"/>
</dbReference>
<dbReference type="Gene3D" id="1.20.1250.20">
    <property type="entry name" value="MFS general substrate transporter like domains"/>
    <property type="match status" value="1"/>
</dbReference>
<dbReference type="PANTHER" id="PTHR23517">
    <property type="entry name" value="RESISTANCE PROTEIN MDTM, PUTATIVE-RELATED-RELATED"/>
    <property type="match status" value="1"/>
</dbReference>
<evidence type="ECO:0000256" key="1">
    <source>
        <dbReference type="ARBA" id="ARBA00004651"/>
    </source>
</evidence>
<evidence type="ECO:0000313" key="10">
    <source>
        <dbReference type="Proteomes" id="UP000000552"/>
    </source>
</evidence>
<dbReference type="InterPro" id="IPR036259">
    <property type="entry name" value="MFS_trans_sf"/>
</dbReference>
<dbReference type="PANTHER" id="PTHR23517:SF13">
    <property type="entry name" value="MAJOR FACILITATOR SUPERFAMILY MFS_1"/>
    <property type="match status" value="1"/>
</dbReference>
<feature type="transmembrane region" description="Helical" evidence="7">
    <location>
        <begin position="153"/>
        <end position="175"/>
    </location>
</feature>
<dbReference type="HOGENOM" id="CLU_038683_1_1_5"/>
<protein>
    <submittedName>
        <fullName evidence="9">Probable multidrug efflux protein</fullName>
    </submittedName>
</protein>
<feature type="transmembrane region" description="Helical" evidence="7">
    <location>
        <begin position="31"/>
        <end position="54"/>
    </location>
</feature>
<dbReference type="EMBL" id="BA000012">
    <property type="protein sequence ID" value="BAB48876.1"/>
    <property type="molecule type" value="Genomic_DNA"/>
</dbReference>
<keyword evidence="2" id="KW-0813">Transport</keyword>
<dbReference type="Proteomes" id="UP000000552">
    <property type="component" value="Chromosome"/>
</dbReference>
<sequence>MRFPNNQDVEMTAHSIVLTRNNEFGGAAARAVVAAMIAVLFAGSTALTPLYIIYKQAFGFSQITLTLIYAVYVIGNLAALLIFGGLSDVIGRRPAALAAMGVAVVSTLLFLFAENVAWLDAARILMGLAIGVGTGTGTAWLTELIATSDRSRAATIATSTNFLGLGLGALGAGLLAEYAPWPLRLTFVVNLAVLVLVTILILRTRETVSRPGKLADISMRPKLSVPGNVRARFVAPALTGFGAMALVGFYAALAPSILAQQLRVTNHAAAGALFFELTIVAALTILATTRLSSRVTMFTALVLIIPTVGLVVAAQFFGSMAIMIIATACCGVASALGYRGGLQVVNQIAPAERRAEVVSAFFICCFCGNALPVIGIGILSNWTTATTASLAFAGMITIFSLVALAFGAKHAR</sequence>
<evidence type="ECO:0000256" key="5">
    <source>
        <dbReference type="ARBA" id="ARBA00022989"/>
    </source>
</evidence>
<dbReference type="InterPro" id="IPR020846">
    <property type="entry name" value="MFS_dom"/>
</dbReference>
<feature type="transmembrane region" description="Helical" evidence="7">
    <location>
        <begin position="388"/>
        <end position="408"/>
    </location>
</feature>
<dbReference type="PROSITE" id="PS50850">
    <property type="entry name" value="MFS"/>
    <property type="match status" value="1"/>
</dbReference>
<evidence type="ECO:0000313" key="9">
    <source>
        <dbReference type="EMBL" id="BAB48876.1"/>
    </source>
</evidence>
<dbReference type="GO" id="GO:0005886">
    <property type="term" value="C:plasma membrane"/>
    <property type="evidence" value="ECO:0007669"/>
    <property type="project" value="UniProtKB-SubCell"/>
</dbReference>
<dbReference type="SUPFAM" id="SSF103473">
    <property type="entry name" value="MFS general substrate transporter"/>
    <property type="match status" value="1"/>
</dbReference>
<dbReference type="eggNOG" id="COG2814">
    <property type="taxonomic scope" value="Bacteria"/>
</dbReference>
<comment type="subcellular location">
    <subcellularLocation>
        <location evidence="1">Cell membrane</location>
        <topology evidence="1">Multi-pass membrane protein</topology>
    </subcellularLocation>
</comment>
<feature type="transmembrane region" description="Helical" evidence="7">
    <location>
        <begin position="181"/>
        <end position="202"/>
    </location>
</feature>
<evidence type="ECO:0000259" key="8">
    <source>
        <dbReference type="PROSITE" id="PS50850"/>
    </source>
</evidence>
<dbReference type="KEGG" id="mlo:mll1522"/>
<dbReference type="AlphaFoldDB" id="Q98KD8"/>
<feature type="transmembrane region" description="Helical" evidence="7">
    <location>
        <begin position="124"/>
        <end position="141"/>
    </location>
</feature>
<feature type="transmembrane region" description="Helical" evidence="7">
    <location>
        <begin position="233"/>
        <end position="253"/>
    </location>
</feature>
<evidence type="ECO:0000256" key="7">
    <source>
        <dbReference type="SAM" id="Phobius"/>
    </source>
</evidence>
<evidence type="ECO:0000256" key="3">
    <source>
        <dbReference type="ARBA" id="ARBA00022475"/>
    </source>
</evidence>
<feature type="transmembrane region" description="Helical" evidence="7">
    <location>
        <begin position="60"/>
        <end position="83"/>
    </location>
</feature>
<feature type="transmembrane region" description="Helical" evidence="7">
    <location>
        <begin position="320"/>
        <end position="338"/>
    </location>
</feature>
<keyword evidence="4 7" id="KW-0812">Transmembrane</keyword>
<proteinExistence type="predicted"/>
<keyword evidence="3" id="KW-1003">Cell membrane</keyword>
<keyword evidence="5 7" id="KW-1133">Transmembrane helix</keyword>
<evidence type="ECO:0000256" key="6">
    <source>
        <dbReference type="ARBA" id="ARBA00023136"/>
    </source>
</evidence>
<evidence type="ECO:0000256" key="4">
    <source>
        <dbReference type="ARBA" id="ARBA00022692"/>
    </source>
</evidence>
<organism evidence="9 10">
    <name type="scientific">Mesorhizobium japonicum (strain LMG 29417 / CECT 9101 / MAFF 303099)</name>
    <name type="common">Mesorhizobium loti (strain MAFF 303099)</name>
    <dbReference type="NCBI Taxonomy" id="266835"/>
    <lineage>
        <taxon>Bacteria</taxon>
        <taxon>Pseudomonadati</taxon>
        <taxon>Pseudomonadota</taxon>
        <taxon>Alphaproteobacteria</taxon>
        <taxon>Hyphomicrobiales</taxon>
        <taxon>Phyllobacteriaceae</taxon>
        <taxon>Mesorhizobium</taxon>
    </lineage>
</organism>
<evidence type="ECO:0000256" key="2">
    <source>
        <dbReference type="ARBA" id="ARBA00022448"/>
    </source>
</evidence>
<reference evidence="9 10" key="1">
    <citation type="journal article" date="2000" name="DNA Res.">
        <title>Complete genome structure of the nitrogen-fixing symbiotic bacterium Mesorhizobium loti.</title>
        <authorList>
            <person name="Kaneko T."/>
            <person name="Nakamura Y."/>
            <person name="Sato S."/>
            <person name="Asamizu E."/>
            <person name="Kato T."/>
            <person name="Sasamoto S."/>
            <person name="Watanabe A."/>
            <person name="Idesawa K."/>
            <person name="Ishikawa A."/>
            <person name="Kawashima K."/>
            <person name="Kimura T."/>
            <person name="Kishida Y."/>
            <person name="Kiyokawa C."/>
            <person name="Kohara M."/>
            <person name="Matsumoto M."/>
            <person name="Matsuno A."/>
            <person name="Mochizuki Y."/>
            <person name="Nakayama S."/>
            <person name="Nakazaki N."/>
            <person name="Shimpo S."/>
            <person name="Sugimoto M."/>
            <person name="Takeuchi C."/>
            <person name="Yamada M."/>
            <person name="Tabata S."/>
        </authorList>
    </citation>
    <scope>NUCLEOTIDE SEQUENCE [LARGE SCALE GENOMIC DNA]</scope>
    <source>
        <strain evidence="10">LMG 29417 / CECT 9101 / MAFF 303099</strain>
    </source>
</reference>
<feature type="domain" description="Major facilitator superfamily (MFS) profile" evidence="8">
    <location>
        <begin position="27"/>
        <end position="412"/>
    </location>
</feature>
<keyword evidence="6 7" id="KW-0472">Membrane</keyword>